<dbReference type="Proteomes" id="UP000288859">
    <property type="component" value="Unassembled WGS sequence"/>
</dbReference>
<dbReference type="InterPro" id="IPR054505">
    <property type="entry name" value="Myb_DNA-bind_8"/>
</dbReference>
<evidence type="ECO:0000259" key="2">
    <source>
        <dbReference type="Pfam" id="PF22980"/>
    </source>
</evidence>
<gene>
    <name evidence="3" type="ORF">B0A52_02002</name>
</gene>
<proteinExistence type="predicted"/>
<dbReference type="VEuPathDB" id="FungiDB:PV10_04762"/>
<comment type="caution">
    <text evidence="3">The sequence shown here is derived from an EMBL/GenBank/DDBJ whole genome shotgun (WGS) entry which is preliminary data.</text>
</comment>
<feature type="region of interest" description="Disordered" evidence="1">
    <location>
        <begin position="170"/>
        <end position="197"/>
    </location>
</feature>
<feature type="region of interest" description="Disordered" evidence="1">
    <location>
        <begin position="59"/>
        <end position="131"/>
    </location>
</feature>
<evidence type="ECO:0000313" key="3">
    <source>
        <dbReference type="EMBL" id="RVX74170.1"/>
    </source>
</evidence>
<feature type="region of interest" description="Disordered" evidence="1">
    <location>
        <begin position="237"/>
        <end position="256"/>
    </location>
</feature>
<accession>A0A438NEN0</accession>
<name>A0A438NEN0_EXOME</name>
<evidence type="ECO:0000313" key="4">
    <source>
        <dbReference type="Proteomes" id="UP000288859"/>
    </source>
</evidence>
<dbReference type="OrthoDB" id="4154024at2759"/>
<dbReference type="Pfam" id="PF22980">
    <property type="entry name" value="Myb_DNA-bind_8"/>
    <property type="match status" value="1"/>
</dbReference>
<feature type="domain" description="Myb-like DNA-binding" evidence="2">
    <location>
        <begin position="8"/>
        <end position="53"/>
    </location>
</feature>
<dbReference type="AlphaFoldDB" id="A0A438NEN0"/>
<dbReference type="EMBL" id="NAJM01000005">
    <property type="protein sequence ID" value="RVX74170.1"/>
    <property type="molecule type" value="Genomic_DNA"/>
</dbReference>
<evidence type="ECO:0000256" key="1">
    <source>
        <dbReference type="SAM" id="MobiDB-lite"/>
    </source>
</evidence>
<organism evidence="3 4">
    <name type="scientific">Exophiala mesophila</name>
    <name type="common">Black yeast-like fungus</name>
    <dbReference type="NCBI Taxonomy" id="212818"/>
    <lineage>
        <taxon>Eukaryota</taxon>
        <taxon>Fungi</taxon>
        <taxon>Dikarya</taxon>
        <taxon>Ascomycota</taxon>
        <taxon>Pezizomycotina</taxon>
        <taxon>Eurotiomycetes</taxon>
        <taxon>Chaetothyriomycetidae</taxon>
        <taxon>Chaetothyriales</taxon>
        <taxon>Herpotrichiellaceae</taxon>
        <taxon>Exophiala</taxon>
    </lineage>
</organism>
<reference evidence="3 4" key="1">
    <citation type="submission" date="2017-03" db="EMBL/GenBank/DDBJ databases">
        <title>Genomes of endolithic fungi from Antarctica.</title>
        <authorList>
            <person name="Coleine C."/>
            <person name="Masonjones S."/>
            <person name="Stajich J.E."/>
        </authorList>
    </citation>
    <scope>NUCLEOTIDE SEQUENCE [LARGE SCALE GENOMIC DNA]</scope>
    <source>
        <strain evidence="3 4">CCFEE 6314</strain>
    </source>
</reference>
<protein>
    <recommendedName>
        <fullName evidence="2">Myb-like DNA-binding domain-containing protein</fullName>
    </recommendedName>
</protein>
<sequence length="367" mass="39701">MAPKTSSDANVLFLYRCLQAAGGKIDYNILAASTGLNLSAARMRFSRLRDKIEQVDGDTLDIGDSKLSNATPDPANGATPKSRKRASTTVAGNTPKKRKTAPAKPNSPKAKSDIKPEPGLDGTQDVLPTKRQTRGKILTFKHHSHSEDSGIDEDVGIDSDEDYEVVSRKVKSQANTNLPTSPERPVKIGGASKKQAPIDQKEIPLKTEVSPSNGSVRRLEIGPPKKTAAQLVQKTSSLRPADQPIPSIEVSPPPSPQLQLQANIPMSTFSNSSDFESDVDINTFKPGTTFSFPAKRSELDGQVSDHSVQIPRAFQDGDATNAQVGRNECQRQVAQQDAPMSPRNGQTILQRFKGFLTWPLLSRSGND</sequence>